<evidence type="ECO:0000313" key="1">
    <source>
        <dbReference type="EMBL" id="RST97134.1"/>
    </source>
</evidence>
<protein>
    <submittedName>
        <fullName evidence="1">Uncharacterized protein</fullName>
    </submittedName>
</protein>
<gene>
    <name evidence="1" type="ORF">CBF37_10155</name>
</gene>
<proteinExistence type="predicted"/>
<dbReference type="RefSeq" id="WP_125984634.1">
    <property type="nucleotide sequence ID" value="NZ_NGJS01000019.1"/>
</dbReference>
<reference evidence="1 2" key="1">
    <citation type="submission" date="2017-05" db="EMBL/GenBank/DDBJ databases">
        <title>Vagococcus spp. assemblies.</title>
        <authorList>
            <person name="Gulvik C.A."/>
        </authorList>
    </citation>
    <scope>NUCLEOTIDE SEQUENCE [LARGE SCALE GENOMIC DNA]</scope>
    <source>
        <strain evidence="1 2">SS1995</strain>
    </source>
</reference>
<dbReference type="Proteomes" id="UP000287857">
    <property type="component" value="Unassembled WGS sequence"/>
</dbReference>
<dbReference type="OrthoDB" id="9945767at2"/>
<dbReference type="AlphaFoldDB" id="A0A429ZTS4"/>
<evidence type="ECO:0000313" key="2">
    <source>
        <dbReference type="Proteomes" id="UP000287857"/>
    </source>
</evidence>
<accession>A0A429ZTS4</accession>
<keyword evidence="2" id="KW-1185">Reference proteome</keyword>
<name>A0A429ZTS4_9ENTE</name>
<dbReference type="EMBL" id="NGJS01000019">
    <property type="protein sequence ID" value="RST97134.1"/>
    <property type="molecule type" value="Genomic_DNA"/>
</dbReference>
<sequence length="69" mass="7618">MKEKEQEYTQLIIESGDLSGALQGLGSFIFDKFTSTKIERTDLSALQGLVKAIEIMATKHADETEKLLG</sequence>
<comment type="caution">
    <text evidence="1">The sequence shown here is derived from an EMBL/GenBank/DDBJ whole genome shotgun (WGS) entry which is preliminary data.</text>
</comment>
<organism evidence="1 2">
    <name type="scientific">Vagococcus vulneris</name>
    <dbReference type="NCBI Taxonomy" id="1977869"/>
    <lineage>
        <taxon>Bacteria</taxon>
        <taxon>Bacillati</taxon>
        <taxon>Bacillota</taxon>
        <taxon>Bacilli</taxon>
        <taxon>Lactobacillales</taxon>
        <taxon>Enterococcaceae</taxon>
        <taxon>Vagococcus</taxon>
    </lineage>
</organism>